<dbReference type="RefSeq" id="WP_072902726.1">
    <property type="nucleotide sequence ID" value="NZ_FRAD01000006.1"/>
</dbReference>
<dbReference type="Proteomes" id="UP000183952">
    <property type="component" value="Unassembled WGS sequence"/>
</dbReference>
<proteinExistence type="predicted"/>
<dbReference type="InterPro" id="IPR029063">
    <property type="entry name" value="SAM-dependent_MTases_sf"/>
</dbReference>
<dbReference type="SUPFAM" id="SSF53335">
    <property type="entry name" value="S-adenosyl-L-methionine-dependent methyltransferases"/>
    <property type="match status" value="1"/>
</dbReference>
<dbReference type="InterPro" id="IPR052939">
    <property type="entry name" value="23S_rRNA_MeTrnsfrase_RlmA"/>
</dbReference>
<accession>A0A1M6LY99</accession>
<protein>
    <recommendedName>
        <fullName evidence="1">Methyltransferase type 11 domain-containing protein</fullName>
    </recommendedName>
</protein>
<sequence length="251" mass="29197">MNLKELKSKWKSEETHAFKGWDFSYITDRWDSEDLPWDYRSIVLSFLKETDKILDMGTGGGEFVLTLEHPYALTSVTEAYPPNVKICVENLEPLGITVRQVYEDDKLPYENNCFDIIINRHESFDAYEVSRLLKKDGFFITQQVGGKNDCDLSSILIDNFQPQFPNHTLNNSVTELKKYGFEILRSEEVFTPIYFYDVGALVYFAKIIEWEFPGFSVDTCFENLCKFQKKLETDGVIQGTEHRFLIVAQKI</sequence>
<dbReference type="Gene3D" id="3.40.50.150">
    <property type="entry name" value="Vaccinia Virus protein VP39"/>
    <property type="match status" value="1"/>
</dbReference>
<gene>
    <name evidence="2" type="ORF">SAMN02745248_00866</name>
</gene>
<name>A0A1M6LY99_9CLOT</name>
<evidence type="ECO:0000313" key="2">
    <source>
        <dbReference type="EMBL" id="SHJ76159.1"/>
    </source>
</evidence>
<dbReference type="GO" id="GO:0008757">
    <property type="term" value="F:S-adenosylmethionine-dependent methyltransferase activity"/>
    <property type="evidence" value="ECO:0007669"/>
    <property type="project" value="InterPro"/>
</dbReference>
<dbReference type="OrthoDB" id="9795864at2"/>
<evidence type="ECO:0000259" key="1">
    <source>
        <dbReference type="Pfam" id="PF08241"/>
    </source>
</evidence>
<dbReference type="PANTHER" id="PTHR43460:SF1">
    <property type="entry name" value="METHYLTRANSFERASE TYPE 11 DOMAIN-CONTAINING PROTEIN"/>
    <property type="match status" value="1"/>
</dbReference>
<dbReference type="PANTHER" id="PTHR43460">
    <property type="entry name" value="METHYLTRANSFERASE"/>
    <property type="match status" value="1"/>
</dbReference>
<feature type="domain" description="Methyltransferase type 11" evidence="1">
    <location>
        <begin position="54"/>
        <end position="140"/>
    </location>
</feature>
<organism evidence="2 3">
    <name type="scientific">Hathewaya proteolytica DSM 3090</name>
    <dbReference type="NCBI Taxonomy" id="1121331"/>
    <lineage>
        <taxon>Bacteria</taxon>
        <taxon>Bacillati</taxon>
        <taxon>Bacillota</taxon>
        <taxon>Clostridia</taxon>
        <taxon>Eubacteriales</taxon>
        <taxon>Clostridiaceae</taxon>
        <taxon>Hathewaya</taxon>
    </lineage>
</organism>
<dbReference type="EMBL" id="FRAD01000006">
    <property type="protein sequence ID" value="SHJ76159.1"/>
    <property type="molecule type" value="Genomic_DNA"/>
</dbReference>
<dbReference type="AlphaFoldDB" id="A0A1M6LY99"/>
<keyword evidence="3" id="KW-1185">Reference proteome</keyword>
<evidence type="ECO:0000313" key="3">
    <source>
        <dbReference type="Proteomes" id="UP000183952"/>
    </source>
</evidence>
<dbReference type="Pfam" id="PF08241">
    <property type="entry name" value="Methyltransf_11"/>
    <property type="match status" value="1"/>
</dbReference>
<dbReference type="InterPro" id="IPR013216">
    <property type="entry name" value="Methyltransf_11"/>
</dbReference>
<dbReference type="STRING" id="1121331.SAMN02745248_00866"/>
<reference evidence="2 3" key="1">
    <citation type="submission" date="2016-11" db="EMBL/GenBank/DDBJ databases">
        <authorList>
            <person name="Jaros S."/>
            <person name="Januszkiewicz K."/>
            <person name="Wedrychowicz H."/>
        </authorList>
    </citation>
    <scope>NUCLEOTIDE SEQUENCE [LARGE SCALE GENOMIC DNA]</scope>
    <source>
        <strain evidence="2 3">DSM 3090</strain>
    </source>
</reference>